<dbReference type="Proteomes" id="UP000694232">
    <property type="component" value="Chromosome 1"/>
</dbReference>
<dbReference type="AlphaFoldDB" id="A0A975YPW7"/>
<dbReference type="InterPro" id="IPR008207">
    <property type="entry name" value="Sig_transdc_His_kin_Hpt_dom"/>
</dbReference>
<gene>
    <name evidence="4" type="ORF">KNV97_07945</name>
</gene>
<organism evidence="4 5">
    <name type="scientific">Vibrio ostreae</name>
    <dbReference type="NCBI Taxonomy" id="2841925"/>
    <lineage>
        <taxon>Bacteria</taxon>
        <taxon>Pseudomonadati</taxon>
        <taxon>Pseudomonadota</taxon>
        <taxon>Gammaproteobacteria</taxon>
        <taxon>Vibrionales</taxon>
        <taxon>Vibrionaceae</taxon>
        <taxon>Vibrio</taxon>
    </lineage>
</organism>
<keyword evidence="1" id="KW-0902">Two-component regulatory system</keyword>
<dbReference type="EMBL" id="CP076643">
    <property type="protein sequence ID" value="QXO19277.1"/>
    <property type="molecule type" value="Genomic_DNA"/>
</dbReference>
<dbReference type="KEGG" id="vos:KNV97_07945"/>
<evidence type="ECO:0000313" key="4">
    <source>
        <dbReference type="EMBL" id="QXO19277.1"/>
    </source>
</evidence>
<dbReference type="Pfam" id="PF01627">
    <property type="entry name" value="Hpt"/>
    <property type="match status" value="1"/>
</dbReference>
<keyword evidence="5" id="KW-1185">Reference proteome</keyword>
<evidence type="ECO:0000256" key="1">
    <source>
        <dbReference type="ARBA" id="ARBA00023012"/>
    </source>
</evidence>
<dbReference type="SUPFAM" id="SSF47226">
    <property type="entry name" value="Histidine-containing phosphotransfer domain, HPT domain"/>
    <property type="match status" value="1"/>
</dbReference>
<dbReference type="GO" id="GO:0000160">
    <property type="term" value="P:phosphorelay signal transduction system"/>
    <property type="evidence" value="ECO:0007669"/>
    <property type="project" value="UniProtKB-KW"/>
</dbReference>
<feature type="domain" description="HPt" evidence="3">
    <location>
        <begin position="308"/>
        <end position="407"/>
    </location>
</feature>
<proteinExistence type="predicted"/>
<reference evidence="4" key="1">
    <citation type="submission" date="2021-06" db="EMBL/GenBank/DDBJ databases">
        <title>Vibrio nov. sp., novel gut bacterium isolated from Yellow Sea oyster.</title>
        <authorList>
            <person name="Muhammad N."/>
            <person name="Nguyen T.H."/>
            <person name="Lee Y.-J."/>
            <person name="Ko J."/>
            <person name="Kim S.-G."/>
        </authorList>
    </citation>
    <scope>NUCLEOTIDE SEQUENCE</scope>
    <source>
        <strain evidence="4">OG9-811</strain>
    </source>
</reference>
<dbReference type="Gene3D" id="1.20.120.160">
    <property type="entry name" value="HPT domain"/>
    <property type="match status" value="1"/>
</dbReference>
<dbReference type="InterPro" id="IPR036641">
    <property type="entry name" value="HPT_dom_sf"/>
</dbReference>
<evidence type="ECO:0000256" key="2">
    <source>
        <dbReference type="PROSITE-ProRule" id="PRU00110"/>
    </source>
</evidence>
<evidence type="ECO:0000313" key="5">
    <source>
        <dbReference type="Proteomes" id="UP000694232"/>
    </source>
</evidence>
<dbReference type="PROSITE" id="PS50894">
    <property type="entry name" value="HPT"/>
    <property type="match status" value="1"/>
</dbReference>
<dbReference type="GO" id="GO:0004672">
    <property type="term" value="F:protein kinase activity"/>
    <property type="evidence" value="ECO:0007669"/>
    <property type="project" value="UniProtKB-ARBA"/>
</dbReference>
<protein>
    <submittedName>
        <fullName evidence="4">Hpt domain-containing protein</fullName>
    </submittedName>
</protein>
<evidence type="ECO:0000259" key="3">
    <source>
        <dbReference type="PROSITE" id="PS50894"/>
    </source>
</evidence>
<keyword evidence="2" id="KW-0597">Phosphoprotein</keyword>
<feature type="modified residue" description="Phosphohistidine" evidence="2">
    <location>
        <position position="347"/>
    </location>
</feature>
<sequence length="407" mass="46134">MMALWGVVMLFVVLQYRALENSNRSVTALQDSVIHLRNTLYFREPYRTNRSSDLALNIQQVYSLRRQLELDWQGRWLQPDMSQLLYVTDRFIELTQSFVAIELSLSDFVERLNQSRDSYVSQPDIQLRYWQIGSYVLQALYTEGQQSPQLYRTFDHILQYSYQLPEQERNELQRTLTSVSSLLSKYAESDNQVTKLLEHQVHDEVTLVAIKLQQDFKWLTILAMASSVTALVLVVWLLRREQQLLPESDALSAKHEQGHNPVPQTKVMAAENSAPVFSAIAGDNAGLIEPQVLSSEVDMPAMLNALDNDQASVYLLLEVFVEDHQHDAQQISQLLVSDREAAERKVHSLKGVASSLGAKGLKEIATDIELKLKQGGTPSGGELQSLAKQLQQTLASARHWLSLQVDG</sequence>
<name>A0A975YPW7_9VIBR</name>
<accession>A0A975YPW7</accession>